<dbReference type="GO" id="GO:0042286">
    <property type="term" value="F:glutamate-1-semialdehyde 2,1-aminomutase activity"/>
    <property type="evidence" value="ECO:0007669"/>
    <property type="project" value="UniProtKB-UniRule"/>
</dbReference>
<dbReference type="InterPro" id="IPR015421">
    <property type="entry name" value="PyrdxlP-dep_Trfase_major"/>
</dbReference>
<dbReference type="Gene3D" id="3.40.640.10">
    <property type="entry name" value="Type I PLP-dependent aspartate aminotransferase-like (Major domain)"/>
    <property type="match status" value="1"/>
</dbReference>
<comment type="subcellular location">
    <subcellularLocation>
        <location evidence="8">Cytoplasm</location>
    </subcellularLocation>
</comment>
<evidence type="ECO:0000256" key="9">
    <source>
        <dbReference type="SAM" id="MobiDB-lite"/>
    </source>
</evidence>
<dbReference type="PANTHER" id="PTHR43713:SF3">
    <property type="entry name" value="GLUTAMATE-1-SEMIALDEHYDE 2,1-AMINOMUTASE 1, CHLOROPLASTIC-RELATED"/>
    <property type="match status" value="1"/>
</dbReference>
<dbReference type="GO" id="GO:0030170">
    <property type="term" value="F:pyridoxal phosphate binding"/>
    <property type="evidence" value="ECO:0007669"/>
    <property type="project" value="InterPro"/>
</dbReference>
<dbReference type="GO" id="GO:0005737">
    <property type="term" value="C:cytoplasm"/>
    <property type="evidence" value="ECO:0007669"/>
    <property type="project" value="UniProtKB-SubCell"/>
</dbReference>
<keyword evidence="8" id="KW-0963">Cytoplasm</keyword>
<dbReference type="GO" id="GO:0008483">
    <property type="term" value="F:transaminase activity"/>
    <property type="evidence" value="ECO:0007669"/>
    <property type="project" value="InterPro"/>
</dbReference>
<evidence type="ECO:0000256" key="8">
    <source>
        <dbReference type="HAMAP-Rule" id="MF_00375"/>
    </source>
</evidence>
<organism evidence="10 11">
    <name type="scientific">Candidatus Methanoplasma termitum</name>
    <dbReference type="NCBI Taxonomy" id="1577791"/>
    <lineage>
        <taxon>Archaea</taxon>
        <taxon>Methanobacteriati</taxon>
        <taxon>Thermoplasmatota</taxon>
        <taxon>Thermoplasmata</taxon>
        <taxon>Methanomassiliicoccales</taxon>
        <taxon>Methanomassiliicoccaceae</taxon>
        <taxon>Candidatus Methanoplasma</taxon>
    </lineage>
</organism>
<dbReference type="InterPro" id="IPR015424">
    <property type="entry name" value="PyrdxlP-dep_Trfase"/>
</dbReference>
<evidence type="ECO:0000256" key="3">
    <source>
        <dbReference type="ARBA" id="ARBA00004819"/>
    </source>
</evidence>
<dbReference type="Pfam" id="PF00202">
    <property type="entry name" value="Aminotran_3"/>
    <property type="match status" value="1"/>
</dbReference>
<dbReference type="Proteomes" id="UP000030787">
    <property type="component" value="Chromosome"/>
</dbReference>
<dbReference type="HAMAP" id="MF_00375">
    <property type="entry name" value="HemL_aminotrans_3"/>
    <property type="match status" value="1"/>
</dbReference>
<feature type="modified residue" description="N6-(pyridoxal phosphate)lysine" evidence="8">
    <location>
        <position position="257"/>
    </location>
</feature>
<dbReference type="InterPro" id="IPR005814">
    <property type="entry name" value="Aminotrans_3"/>
</dbReference>
<evidence type="ECO:0000256" key="7">
    <source>
        <dbReference type="ARBA" id="ARBA00023244"/>
    </source>
</evidence>
<sequence>MNRGTSFRYHQEMRDLTPGGVSSPVRAFEPSPVYMASGKGCSVTDVDGNEYVDLCMAYGPLILGHSHPAVVSAVEKQTERGTVFGTPSPQERELIKEISKRMPCAEMVRLVNSGTEATMHSIRLARGYTGKRGIVKMNGGFHGSHDAVLSDNTQRSLKNGILSETASCTYVVEYNSEEQMESMLEKNDDIAAVIMEPVLGNVGIVPPKKDYLQKIRKITKKNGVLLIFDEVITGFRLSAGGAQELYNVIPDLCTMGKIMGGGLPAGALAGRKEIMQNLSPAGTVYQAGTFSGNPLTAVAGTATLKEMTRERYAALNKMGSELASSLSDSIEDNNIPATINSVGSMFQIFFGVDSVRNAADALKCDRKTFFGLFKLMLDAGVYLPPSALEVSFLSTEHGPALKKIAEEFDKNMRCIF</sequence>
<dbReference type="STRING" id="1577791.Mpt1_c07050"/>
<comment type="similarity">
    <text evidence="4 8">Belongs to the class-III pyridoxal-phosphate-dependent aminotransferase family. HemL subfamily.</text>
</comment>
<keyword evidence="11" id="KW-1185">Reference proteome</keyword>
<dbReference type="NCBIfam" id="NF000818">
    <property type="entry name" value="PRK00062.1"/>
    <property type="match status" value="1"/>
</dbReference>
<feature type="region of interest" description="Disordered" evidence="9">
    <location>
        <begin position="1"/>
        <end position="24"/>
    </location>
</feature>
<dbReference type="PANTHER" id="PTHR43713">
    <property type="entry name" value="GLUTAMATE-1-SEMIALDEHYDE 2,1-AMINOMUTASE"/>
    <property type="match status" value="1"/>
</dbReference>
<gene>
    <name evidence="10" type="primary">hemL2</name>
    <name evidence="8" type="synonym">hemL</name>
    <name evidence="10" type="ORF">Mpt1_c07050</name>
</gene>
<dbReference type="EMBL" id="CP010070">
    <property type="protein sequence ID" value="AIZ56589.1"/>
    <property type="molecule type" value="Genomic_DNA"/>
</dbReference>
<evidence type="ECO:0000313" key="10">
    <source>
        <dbReference type="EMBL" id="AIZ56589.1"/>
    </source>
</evidence>
<dbReference type="HOGENOM" id="CLU_016922_1_5_2"/>
<proteinExistence type="inferred from homology"/>
<comment type="pathway">
    <text evidence="3">Porphyrin-containing compound metabolism; protoporphyrin-IX biosynthesis; 5-aminolevulinate from L-glutamyl-tRNA(Glu): step 2/2.</text>
</comment>
<dbReference type="SUPFAM" id="SSF53383">
    <property type="entry name" value="PLP-dependent transferases"/>
    <property type="match status" value="1"/>
</dbReference>
<dbReference type="RefSeq" id="WP_048112189.1">
    <property type="nucleotide sequence ID" value="NZ_CP010070.1"/>
</dbReference>
<dbReference type="GeneID" id="24818371"/>
<keyword evidence="5 8" id="KW-0663">Pyridoxal phosphate</keyword>
<evidence type="ECO:0000256" key="1">
    <source>
        <dbReference type="ARBA" id="ARBA00001579"/>
    </source>
</evidence>
<keyword evidence="6 8" id="KW-0413">Isomerase</keyword>
<reference evidence="10 11" key="1">
    <citation type="journal article" date="2014" name="Appl. Environ. Microbiol.">
        <title>Comparative Genome Analysis of 'Candidatus Methanoplasma termitum' Indicates a New Mode of Energy Metabolism in the Seventh Order of Methanogens.</title>
        <authorList>
            <person name="Lang K."/>
            <person name="Schuldes J."/>
            <person name="Klingl A."/>
            <person name="Poehlein A."/>
            <person name="Daniel R."/>
            <person name="Brune A."/>
        </authorList>
    </citation>
    <scope>NUCLEOTIDE SEQUENCE [LARGE SCALE GENOMIC DNA]</scope>
    <source>
        <strain evidence="11">Mpt1</strain>
    </source>
</reference>
<dbReference type="InterPro" id="IPR004639">
    <property type="entry name" value="4pyrrol_synth_GluAld_NH2Trfase"/>
</dbReference>
<protein>
    <recommendedName>
        <fullName evidence="8">Glutamate-1-semialdehyde 2,1-aminomutase</fullName>
        <shortName evidence="8">GSA</shortName>
        <ecNumber evidence="8">5.4.3.8</ecNumber>
    </recommendedName>
    <alternativeName>
        <fullName evidence="8">Glutamate-1-semialdehyde aminotransferase</fullName>
        <shortName evidence="8">GSA-AT</shortName>
    </alternativeName>
</protein>
<keyword evidence="7 8" id="KW-0627">Porphyrin biosynthesis</keyword>
<evidence type="ECO:0000313" key="11">
    <source>
        <dbReference type="Proteomes" id="UP000030787"/>
    </source>
</evidence>
<dbReference type="GO" id="GO:0006782">
    <property type="term" value="P:protoporphyrinogen IX biosynthetic process"/>
    <property type="evidence" value="ECO:0007669"/>
    <property type="project" value="UniProtKB-UniRule"/>
</dbReference>
<dbReference type="Gene3D" id="3.90.1150.10">
    <property type="entry name" value="Aspartate Aminotransferase, domain 1"/>
    <property type="match status" value="1"/>
</dbReference>
<dbReference type="UniPathway" id="UPA00251">
    <property type="reaction ID" value="UER00317"/>
</dbReference>
<comment type="cofactor">
    <cofactor evidence="2 8">
        <name>pyridoxal 5'-phosphate</name>
        <dbReference type="ChEBI" id="CHEBI:597326"/>
    </cofactor>
</comment>
<evidence type="ECO:0000256" key="5">
    <source>
        <dbReference type="ARBA" id="ARBA00022898"/>
    </source>
</evidence>
<comment type="catalytic activity">
    <reaction evidence="1 8">
        <text>(S)-4-amino-5-oxopentanoate = 5-aminolevulinate</text>
        <dbReference type="Rhea" id="RHEA:14265"/>
        <dbReference type="ChEBI" id="CHEBI:57501"/>
        <dbReference type="ChEBI" id="CHEBI:356416"/>
        <dbReference type="EC" id="5.4.3.8"/>
    </reaction>
</comment>
<evidence type="ECO:0000256" key="4">
    <source>
        <dbReference type="ARBA" id="ARBA00008981"/>
    </source>
</evidence>
<dbReference type="FunFam" id="3.40.640.10:FF:000021">
    <property type="entry name" value="Glutamate-1-semialdehyde 2,1-aminomutase"/>
    <property type="match status" value="1"/>
</dbReference>
<evidence type="ECO:0000256" key="6">
    <source>
        <dbReference type="ARBA" id="ARBA00023235"/>
    </source>
</evidence>
<dbReference type="InterPro" id="IPR015422">
    <property type="entry name" value="PyrdxlP-dep_Trfase_small"/>
</dbReference>
<dbReference type="EC" id="5.4.3.8" evidence="8"/>
<evidence type="ECO:0000256" key="2">
    <source>
        <dbReference type="ARBA" id="ARBA00001933"/>
    </source>
</evidence>
<name>A0A0A7LC33_9ARCH</name>
<dbReference type="AlphaFoldDB" id="A0A0A7LC33"/>
<accession>A0A0A7LC33</accession>
<dbReference type="CDD" id="cd00610">
    <property type="entry name" value="OAT_like"/>
    <property type="match status" value="1"/>
</dbReference>
<dbReference type="KEGG" id="mear:Mpt1_c07050"/>
<dbReference type="OrthoDB" id="6524at2157"/>